<feature type="non-terminal residue" evidence="2">
    <location>
        <position position="77"/>
    </location>
</feature>
<sequence>AIEPLNNNDNEEEFDDEYASDVNEVPAAFGENASSNLRSNDSVKVSQKGINNGGSVLGVMEDVIRVGQAMGYSMEGC</sequence>
<name>A0A699WS59_TANCI</name>
<feature type="region of interest" description="Disordered" evidence="1">
    <location>
        <begin position="1"/>
        <end position="21"/>
    </location>
</feature>
<dbReference type="EMBL" id="BKCJ011724291">
    <property type="protein sequence ID" value="GFD48528.1"/>
    <property type="molecule type" value="Genomic_DNA"/>
</dbReference>
<dbReference type="AlphaFoldDB" id="A0A699WS59"/>
<feature type="non-terminal residue" evidence="2">
    <location>
        <position position="1"/>
    </location>
</feature>
<evidence type="ECO:0000313" key="2">
    <source>
        <dbReference type="EMBL" id="GFD48528.1"/>
    </source>
</evidence>
<gene>
    <name evidence="2" type="ORF">Tci_920497</name>
</gene>
<dbReference type="GO" id="GO:0003964">
    <property type="term" value="F:RNA-directed DNA polymerase activity"/>
    <property type="evidence" value="ECO:0007669"/>
    <property type="project" value="UniProtKB-KW"/>
</dbReference>
<accession>A0A699WS59</accession>
<keyword evidence="2" id="KW-0808">Transferase</keyword>
<evidence type="ECO:0000256" key="1">
    <source>
        <dbReference type="SAM" id="MobiDB-lite"/>
    </source>
</evidence>
<keyword evidence="2" id="KW-0695">RNA-directed DNA polymerase</keyword>
<feature type="compositionally biased region" description="Acidic residues" evidence="1">
    <location>
        <begin position="9"/>
        <end position="19"/>
    </location>
</feature>
<proteinExistence type="predicted"/>
<reference evidence="2" key="1">
    <citation type="journal article" date="2019" name="Sci. Rep.">
        <title>Draft genome of Tanacetum cinerariifolium, the natural source of mosquito coil.</title>
        <authorList>
            <person name="Yamashiro T."/>
            <person name="Shiraishi A."/>
            <person name="Satake H."/>
            <person name="Nakayama K."/>
        </authorList>
    </citation>
    <scope>NUCLEOTIDE SEQUENCE</scope>
</reference>
<keyword evidence="2" id="KW-0548">Nucleotidyltransferase</keyword>
<comment type="caution">
    <text evidence="2">The sequence shown here is derived from an EMBL/GenBank/DDBJ whole genome shotgun (WGS) entry which is preliminary data.</text>
</comment>
<protein>
    <submittedName>
        <fullName evidence="2">RNA-directed DNA polymerase, eukaryota</fullName>
    </submittedName>
</protein>
<organism evidence="2">
    <name type="scientific">Tanacetum cinerariifolium</name>
    <name type="common">Dalmatian daisy</name>
    <name type="synonym">Chrysanthemum cinerariifolium</name>
    <dbReference type="NCBI Taxonomy" id="118510"/>
    <lineage>
        <taxon>Eukaryota</taxon>
        <taxon>Viridiplantae</taxon>
        <taxon>Streptophyta</taxon>
        <taxon>Embryophyta</taxon>
        <taxon>Tracheophyta</taxon>
        <taxon>Spermatophyta</taxon>
        <taxon>Magnoliopsida</taxon>
        <taxon>eudicotyledons</taxon>
        <taxon>Gunneridae</taxon>
        <taxon>Pentapetalae</taxon>
        <taxon>asterids</taxon>
        <taxon>campanulids</taxon>
        <taxon>Asterales</taxon>
        <taxon>Asteraceae</taxon>
        <taxon>Asteroideae</taxon>
        <taxon>Anthemideae</taxon>
        <taxon>Anthemidinae</taxon>
        <taxon>Tanacetum</taxon>
    </lineage>
</organism>